<evidence type="ECO:0000313" key="2">
    <source>
        <dbReference type="Proteomes" id="UP000267027"/>
    </source>
</evidence>
<organism evidence="3">
    <name type="scientific">Angiostrongylus costaricensis</name>
    <name type="common">Nematode worm</name>
    <dbReference type="NCBI Taxonomy" id="334426"/>
    <lineage>
        <taxon>Eukaryota</taxon>
        <taxon>Metazoa</taxon>
        <taxon>Ecdysozoa</taxon>
        <taxon>Nematoda</taxon>
        <taxon>Chromadorea</taxon>
        <taxon>Rhabditida</taxon>
        <taxon>Rhabditina</taxon>
        <taxon>Rhabditomorpha</taxon>
        <taxon>Strongyloidea</taxon>
        <taxon>Metastrongylidae</taxon>
        <taxon>Angiostrongylus</taxon>
    </lineage>
</organism>
<gene>
    <name evidence="1" type="ORF">ACOC_LOCUS5464</name>
</gene>
<sequence length="76" mass="8521">MYNDGVQKMLVTCASSKQYTLRRPKIRVALAERKAESTVGVVSDRHSSEPPSPPLESMKALSRRTVFDHFTVLTTL</sequence>
<dbReference type="WBParaSite" id="ACOC_0000546301-mRNA-1">
    <property type="protein sequence ID" value="ACOC_0000546301-mRNA-1"/>
    <property type="gene ID" value="ACOC_0000546301"/>
</dbReference>
<protein>
    <submittedName>
        <fullName evidence="1 3">Uncharacterized protein</fullName>
    </submittedName>
</protein>
<dbReference type="EMBL" id="UYYA01003872">
    <property type="protein sequence ID" value="VDM57049.1"/>
    <property type="molecule type" value="Genomic_DNA"/>
</dbReference>
<proteinExistence type="predicted"/>
<reference evidence="3" key="1">
    <citation type="submission" date="2017-02" db="UniProtKB">
        <authorList>
            <consortium name="WormBaseParasite"/>
        </authorList>
    </citation>
    <scope>IDENTIFICATION</scope>
</reference>
<keyword evidence="2" id="KW-1185">Reference proteome</keyword>
<dbReference type="Proteomes" id="UP000267027">
    <property type="component" value="Unassembled WGS sequence"/>
</dbReference>
<accession>A0A0R3PL67</accession>
<dbReference type="AlphaFoldDB" id="A0A0R3PL67"/>
<reference evidence="1 2" key="2">
    <citation type="submission" date="2018-11" db="EMBL/GenBank/DDBJ databases">
        <authorList>
            <consortium name="Pathogen Informatics"/>
        </authorList>
    </citation>
    <scope>NUCLEOTIDE SEQUENCE [LARGE SCALE GENOMIC DNA]</scope>
    <source>
        <strain evidence="1 2">Costa Rica</strain>
    </source>
</reference>
<name>A0A0R3PL67_ANGCS</name>
<evidence type="ECO:0000313" key="3">
    <source>
        <dbReference type="WBParaSite" id="ACOC_0000546301-mRNA-1"/>
    </source>
</evidence>
<evidence type="ECO:0000313" key="1">
    <source>
        <dbReference type="EMBL" id="VDM57049.1"/>
    </source>
</evidence>